<dbReference type="PANTHER" id="PTHR11070:SF2">
    <property type="entry name" value="ATP-DEPENDENT DNA HELICASE SRS2"/>
    <property type="match status" value="1"/>
</dbReference>
<dbReference type="Proteomes" id="UP000245771">
    <property type="component" value="Unassembled WGS sequence"/>
</dbReference>
<dbReference type="GeneID" id="37024710"/>
<keyword evidence="9" id="KW-1185">Reference proteome</keyword>
<protein>
    <submittedName>
        <fullName evidence="8">P-loop containing nucleoside triphosphate hydrolase protein</fullName>
    </submittedName>
</protein>
<keyword evidence="1 6" id="KW-0547">Nucleotide-binding</keyword>
<keyword evidence="3 6" id="KW-0347">Helicase</keyword>
<name>A0A316V613_9BASI</name>
<keyword evidence="5" id="KW-0238">DNA-binding</keyword>
<proteinExistence type="predicted"/>
<evidence type="ECO:0000259" key="7">
    <source>
        <dbReference type="PROSITE" id="PS51198"/>
    </source>
</evidence>
<evidence type="ECO:0000256" key="3">
    <source>
        <dbReference type="ARBA" id="ARBA00022806"/>
    </source>
</evidence>
<keyword evidence="4 6" id="KW-0067">ATP-binding</keyword>
<feature type="domain" description="UvrD-like helicase ATP-binding" evidence="7">
    <location>
        <begin position="1"/>
        <end position="366"/>
    </location>
</feature>
<dbReference type="GO" id="GO:0000725">
    <property type="term" value="P:recombinational repair"/>
    <property type="evidence" value="ECO:0007669"/>
    <property type="project" value="TreeGrafter"/>
</dbReference>
<reference evidence="8 9" key="1">
    <citation type="journal article" date="2018" name="Mol. Biol. Evol.">
        <title>Broad Genomic Sampling Reveals a Smut Pathogenic Ancestry of the Fungal Clade Ustilaginomycotina.</title>
        <authorList>
            <person name="Kijpornyongpan T."/>
            <person name="Mondo S.J."/>
            <person name="Barry K."/>
            <person name="Sandor L."/>
            <person name="Lee J."/>
            <person name="Lipzen A."/>
            <person name="Pangilinan J."/>
            <person name="LaButti K."/>
            <person name="Hainaut M."/>
            <person name="Henrissat B."/>
            <person name="Grigoriev I.V."/>
            <person name="Spatafora J.W."/>
            <person name="Aime M.C."/>
        </authorList>
    </citation>
    <scope>NUCLEOTIDE SEQUENCE [LARGE SCALE GENOMIC DNA]</scope>
    <source>
        <strain evidence="8 9">MCA 3882</strain>
    </source>
</reference>
<dbReference type="SUPFAM" id="SSF52540">
    <property type="entry name" value="P-loop containing nucleoside triphosphate hydrolases"/>
    <property type="match status" value="1"/>
</dbReference>
<sequence>MDAVEQGDADPNLPLLIVGPSGSGKTFELTVQAIREINIRLNAQNGDDHTHMKALCMTPFNTATSHLMAKFAKGLDVVIAEGNLVLAQQRPPIVDPVCTTIHHTCRKWLAAYGHLIDQPNMAEVCSEERAKRLLELLQSLEHNDEFYERNQDIWNQDIERVRIEMVEELTLGVRSFEFLESAILAARTCKNDGAFALTLQEIIRLYKINDFRLVDDIFARFTEAQIFAAIDFFPWYDEILRHNRLYDFEDLVIFGLRLVNMHARHITKAEKIGLIVIDDFQNSSEQQRRFLKALMSAEGNPIKLMVACNDHHIAQTEGGRLEDLDRTAYAFTGAPISFSPDELMAGVLPVGALYQHVDYRINWRSSSNIQQVAYGIFNRHLLNFNREGLQYQPVAVGSHSIAAEARFIQEEVDRIHLEDRGRGESLSSVSRATIPLYTFTALTFLHPTGGNYDKNECQCSFFS</sequence>
<dbReference type="Pfam" id="PF00580">
    <property type="entry name" value="UvrD-helicase"/>
    <property type="match status" value="1"/>
</dbReference>
<dbReference type="InterPro" id="IPR013986">
    <property type="entry name" value="DExx_box_DNA_helicase_dom_sf"/>
</dbReference>
<dbReference type="AlphaFoldDB" id="A0A316V613"/>
<dbReference type="GO" id="GO:0003677">
    <property type="term" value="F:DNA binding"/>
    <property type="evidence" value="ECO:0007669"/>
    <property type="project" value="UniProtKB-KW"/>
</dbReference>
<evidence type="ECO:0000256" key="1">
    <source>
        <dbReference type="ARBA" id="ARBA00022741"/>
    </source>
</evidence>
<dbReference type="GO" id="GO:0005524">
    <property type="term" value="F:ATP binding"/>
    <property type="evidence" value="ECO:0007669"/>
    <property type="project" value="UniProtKB-UniRule"/>
</dbReference>
<dbReference type="InParanoid" id="A0A316V613"/>
<dbReference type="InterPro" id="IPR014016">
    <property type="entry name" value="UvrD-like_ATP-bd"/>
</dbReference>
<gene>
    <name evidence="8" type="ORF">FA14DRAFT_80733</name>
</gene>
<dbReference type="GO" id="GO:0043138">
    <property type="term" value="F:3'-5' DNA helicase activity"/>
    <property type="evidence" value="ECO:0007669"/>
    <property type="project" value="TreeGrafter"/>
</dbReference>
<dbReference type="EMBL" id="KZ819605">
    <property type="protein sequence ID" value="PWN33029.1"/>
    <property type="molecule type" value="Genomic_DNA"/>
</dbReference>
<organism evidence="8 9">
    <name type="scientific">Meira miltonrushii</name>
    <dbReference type="NCBI Taxonomy" id="1280837"/>
    <lineage>
        <taxon>Eukaryota</taxon>
        <taxon>Fungi</taxon>
        <taxon>Dikarya</taxon>
        <taxon>Basidiomycota</taxon>
        <taxon>Ustilaginomycotina</taxon>
        <taxon>Exobasidiomycetes</taxon>
        <taxon>Exobasidiales</taxon>
        <taxon>Brachybasidiaceae</taxon>
        <taxon>Meira</taxon>
    </lineage>
</organism>
<evidence type="ECO:0000256" key="4">
    <source>
        <dbReference type="ARBA" id="ARBA00022840"/>
    </source>
</evidence>
<dbReference type="Gene3D" id="3.40.50.300">
    <property type="entry name" value="P-loop containing nucleotide triphosphate hydrolases"/>
    <property type="match status" value="2"/>
</dbReference>
<evidence type="ECO:0000256" key="6">
    <source>
        <dbReference type="PROSITE-ProRule" id="PRU00560"/>
    </source>
</evidence>
<keyword evidence="2 6" id="KW-0378">Hydrolase</keyword>
<dbReference type="InterPro" id="IPR027417">
    <property type="entry name" value="P-loop_NTPase"/>
</dbReference>
<dbReference type="GO" id="GO:0016787">
    <property type="term" value="F:hydrolase activity"/>
    <property type="evidence" value="ECO:0007669"/>
    <property type="project" value="UniProtKB-UniRule"/>
</dbReference>
<evidence type="ECO:0000256" key="5">
    <source>
        <dbReference type="ARBA" id="ARBA00023125"/>
    </source>
</evidence>
<dbReference type="RefSeq" id="XP_025353331.1">
    <property type="nucleotide sequence ID" value="XM_025502929.1"/>
</dbReference>
<accession>A0A316V613</accession>
<evidence type="ECO:0000313" key="8">
    <source>
        <dbReference type="EMBL" id="PWN33029.1"/>
    </source>
</evidence>
<feature type="binding site" evidence="6">
    <location>
        <begin position="19"/>
        <end position="26"/>
    </location>
    <ligand>
        <name>ATP</name>
        <dbReference type="ChEBI" id="CHEBI:30616"/>
    </ligand>
</feature>
<dbReference type="PANTHER" id="PTHR11070">
    <property type="entry name" value="UVRD / RECB / PCRA DNA HELICASE FAMILY MEMBER"/>
    <property type="match status" value="1"/>
</dbReference>
<evidence type="ECO:0000313" key="9">
    <source>
        <dbReference type="Proteomes" id="UP000245771"/>
    </source>
</evidence>
<dbReference type="Gene3D" id="1.10.10.160">
    <property type="match status" value="1"/>
</dbReference>
<dbReference type="PROSITE" id="PS51198">
    <property type="entry name" value="UVRD_HELICASE_ATP_BIND"/>
    <property type="match status" value="1"/>
</dbReference>
<dbReference type="InterPro" id="IPR000212">
    <property type="entry name" value="DNA_helicase_UvrD/REP"/>
</dbReference>
<evidence type="ECO:0000256" key="2">
    <source>
        <dbReference type="ARBA" id="ARBA00022801"/>
    </source>
</evidence>
<dbReference type="OrthoDB" id="1470711at2759"/>